<evidence type="ECO:0000256" key="2">
    <source>
        <dbReference type="SAM" id="MobiDB-lite"/>
    </source>
</evidence>
<dbReference type="SUPFAM" id="SSF52540">
    <property type="entry name" value="P-loop containing nucleoside triphosphate hydrolases"/>
    <property type="match status" value="1"/>
</dbReference>
<dbReference type="InterPro" id="IPR056884">
    <property type="entry name" value="NPHP3-like_N"/>
</dbReference>
<accession>A0A8H7DM16</accession>
<reference evidence="4" key="1">
    <citation type="submission" date="2020-05" db="EMBL/GenBank/DDBJ databases">
        <title>Mycena genomes resolve the evolution of fungal bioluminescence.</title>
        <authorList>
            <person name="Tsai I.J."/>
        </authorList>
    </citation>
    <scope>NUCLEOTIDE SEQUENCE</scope>
    <source>
        <strain evidence="4">160909Yilan</strain>
    </source>
</reference>
<dbReference type="OrthoDB" id="163438at2759"/>
<dbReference type="AlphaFoldDB" id="A0A8H7DM16"/>
<dbReference type="PANTHER" id="PTHR10039">
    <property type="entry name" value="AMELOGENIN"/>
    <property type="match status" value="1"/>
</dbReference>
<organism evidence="4 5">
    <name type="scientific">Mycena sanguinolenta</name>
    <dbReference type="NCBI Taxonomy" id="230812"/>
    <lineage>
        <taxon>Eukaryota</taxon>
        <taxon>Fungi</taxon>
        <taxon>Dikarya</taxon>
        <taxon>Basidiomycota</taxon>
        <taxon>Agaricomycotina</taxon>
        <taxon>Agaricomycetes</taxon>
        <taxon>Agaricomycetidae</taxon>
        <taxon>Agaricales</taxon>
        <taxon>Marasmiineae</taxon>
        <taxon>Mycenaceae</taxon>
        <taxon>Mycena</taxon>
    </lineage>
</organism>
<evidence type="ECO:0000259" key="3">
    <source>
        <dbReference type="PROSITE" id="PS50837"/>
    </source>
</evidence>
<evidence type="ECO:0000256" key="1">
    <source>
        <dbReference type="ARBA" id="ARBA00022737"/>
    </source>
</evidence>
<dbReference type="EMBL" id="JACAZH010000001">
    <property type="protein sequence ID" value="KAF7377323.1"/>
    <property type="molecule type" value="Genomic_DNA"/>
</dbReference>
<keyword evidence="5" id="KW-1185">Reference proteome</keyword>
<feature type="compositionally biased region" description="Polar residues" evidence="2">
    <location>
        <begin position="41"/>
        <end position="50"/>
    </location>
</feature>
<dbReference type="InterPro" id="IPR027417">
    <property type="entry name" value="P-loop_NTPase"/>
</dbReference>
<evidence type="ECO:0000313" key="5">
    <source>
        <dbReference type="Proteomes" id="UP000623467"/>
    </source>
</evidence>
<dbReference type="Proteomes" id="UP000623467">
    <property type="component" value="Unassembled WGS sequence"/>
</dbReference>
<feature type="compositionally biased region" description="Basic and acidic residues" evidence="2">
    <location>
        <begin position="88"/>
        <end position="110"/>
    </location>
</feature>
<feature type="domain" description="NACHT" evidence="3">
    <location>
        <begin position="301"/>
        <end position="448"/>
    </location>
</feature>
<dbReference type="Pfam" id="PF24883">
    <property type="entry name" value="NPHP3_N"/>
    <property type="match status" value="1"/>
</dbReference>
<dbReference type="Gene3D" id="3.40.50.300">
    <property type="entry name" value="P-loop containing nucleotide triphosphate hydrolases"/>
    <property type="match status" value="1"/>
</dbReference>
<dbReference type="PROSITE" id="PS50837">
    <property type="entry name" value="NACHT"/>
    <property type="match status" value="1"/>
</dbReference>
<feature type="region of interest" description="Disordered" evidence="2">
    <location>
        <begin position="1"/>
        <end position="110"/>
    </location>
</feature>
<proteinExistence type="predicted"/>
<keyword evidence="1" id="KW-0677">Repeat</keyword>
<name>A0A8H7DM16_9AGAR</name>
<gene>
    <name evidence="4" type="ORF">MSAN_00153100</name>
</gene>
<comment type="caution">
    <text evidence="4">The sequence shown here is derived from an EMBL/GenBank/DDBJ whole genome shotgun (WGS) entry which is preliminary data.</text>
</comment>
<sequence length="642" mass="72726">MSDDPRQVKPSWRSNLKEKIKIGWRKLTSKRDKPDAPGPDTAQSKPSSSRQAEDRPDAPGPDTAQSKPSSNKQEDHEADSAASDTAQDDPKPAEARAKLHQWKTDNEDSKGRKLAKAINGFLEWEIVTAAQDFIPDSPFPAKTLVKLVLTIIKLGPHVADIQEQTYDFAAEAIESLDTLVTAANEESDVQEDLEAVRGVVNEICIWASEDVRKKHFSDDDLKEWKTKLEKAKEKFETTTLVGIRVAQAKKDRKDSIKEKLTTNFVPNHKHTDQHKSLCATNTRVNIQAQIMHWLSDPTKEQIFWLTGIAGSGKSTLSATIVDNLRKKKTPVAAQFFISRNVKETVDPNKLLPTIALQLAEFSPGAADKIRATLQDGLPPSLEEQVEKLLLAPIREICNSHDRVVILIDALDELKEAAMVVPDLMLLLASKSKGSDLPDQLRFIVTSRPEQWTDLKQYDPNHAVFNQATLPTDQQEVHDFIDVKLREIRQRRQKNNSEGWKWDNWPSDNQVSELSTKAAGLFHYAATALQWIEEQVWDDGTAAQQRVFQKFRELGIGELNQLYRAILTSFEDIDKKAKDTEWRENRLHGFQLVIGTILVLYQPLTMHQVMALLANIPQGKFDVKNFLEQKFLQCLDSRHHYII</sequence>
<evidence type="ECO:0000313" key="4">
    <source>
        <dbReference type="EMBL" id="KAF7377323.1"/>
    </source>
</evidence>
<dbReference type="PANTHER" id="PTHR10039:SF17">
    <property type="entry name" value="FUNGAL STAND N-TERMINAL GOODBYE DOMAIN-CONTAINING PROTEIN-RELATED"/>
    <property type="match status" value="1"/>
</dbReference>
<protein>
    <submittedName>
        <fullName evidence="4">WD domain protein</fullName>
    </submittedName>
</protein>
<dbReference type="InterPro" id="IPR007111">
    <property type="entry name" value="NACHT_NTPase"/>
</dbReference>